<feature type="domain" description="Ig-like" evidence="12">
    <location>
        <begin position="399"/>
        <end position="490"/>
    </location>
</feature>
<dbReference type="InterPro" id="IPR003599">
    <property type="entry name" value="Ig_sub"/>
</dbReference>
<dbReference type="PROSITE" id="PS50835">
    <property type="entry name" value="IG_LIKE"/>
    <property type="match status" value="5"/>
</dbReference>
<keyword evidence="5" id="KW-0130">Cell adhesion</keyword>
<protein>
    <submittedName>
        <fullName evidence="13">DSCAML1</fullName>
    </submittedName>
</protein>
<feature type="compositionally biased region" description="Polar residues" evidence="11">
    <location>
        <begin position="804"/>
        <end position="823"/>
    </location>
</feature>
<evidence type="ECO:0000256" key="8">
    <source>
        <dbReference type="ARBA" id="ARBA00023157"/>
    </source>
</evidence>
<keyword evidence="6" id="KW-1133">Transmembrane helix</keyword>
<accession>A0A7R8CE44</accession>
<keyword evidence="14" id="KW-1185">Reference proteome</keyword>
<keyword evidence="8" id="KW-1015">Disulfide bond</keyword>
<dbReference type="InterPro" id="IPR021012">
    <property type="entry name" value="Dscam1_C"/>
</dbReference>
<sequence>MRRPCELQIRNVVPEDGFKTYKCRTKHKLTGETKLSATAGKLVITEPVGFALPKFSSSSEISTFKTKRSSHYALLCNAQAYPLPSFSLTEPVGSSEPKFAGGISKNIIGVFAESSSQVTILCNAQGAPVPFIQPVGSTLPKFASDSKSDEYVRQNGVSISLQFLKRYKEVVFQYFAPLWLLRFHHSGMRPLTEPVGSAAPKLSSNDKVTTQIIRESQSQLKPVGSSLPKFSTVGKSTTLEFKEGLSFALICPAMASPIPSFRTHVLPVRGHNAQHHDALRMFGPIGWRGFGESQLVPTFNNATYILPFSFGAESVKEGDINQLTCLVNRGDEPLTITWSLKGDVVSSEPSITTTMIGTRASMLMITNVGYRHSGTYTCRATNSAGTATHSAELKVNEPPIINEFSFGSNSVNEGDMAQLACFVSKGDEPLRITWSLKGDVVSSEPSITTTMIGTRTSMLMITNVGYRHSGSYTCRASNAAGSATHSASLLVKGISFVLSDLRKRYPGKTGFHIYQFMRGSFAQLTCSISHGDVPVSISWSLKGDVISSEPSITTTMVGGRTSILIISSVGYRHSGDYTCNAKNIAGMVTYTSTLLVNEPPMIGPFAFPKEVMNEGNFAQLTCVVTSGDLPLSVTWTFHGDKVGTQTGITTTNLGPRLSLLVINSVGYRHRGNYTCQASNNAGHDSYTAKLRVNVRPRWTVEPTDKHFAQGSEAKIDCKSDGFPQPKIVWRKAIEEYAQYYGQMNTMNARMMTTKRDGLPYEEMGYCPPPNRKLPPVPGQHSNYNTIDRIKNDEDFPPPPPIRSADTSLNDSNSTTQSNLTSECSEAECDREPLVKNRAPLSSSPNAKELTTEEMRKLIERNEVVSTSSGLTAFDSVNV</sequence>
<keyword evidence="10" id="KW-0393">Immunoglobulin domain</keyword>
<evidence type="ECO:0000256" key="3">
    <source>
        <dbReference type="ARBA" id="ARBA00022729"/>
    </source>
</evidence>
<feature type="domain" description="Ig-like" evidence="12">
    <location>
        <begin position="519"/>
        <end position="595"/>
    </location>
</feature>
<dbReference type="Gene3D" id="2.60.40.10">
    <property type="entry name" value="Immunoglobulins"/>
    <property type="match status" value="6"/>
</dbReference>
<feature type="region of interest" description="Disordered" evidence="11">
    <location>
        <begin position="765"/>
        <end position="851"/>
    </location>
</feature>
<gene>
    <name evidence="13" type="ORF">LSAA_2504</name>
</gene>
<dbReference type="InterPro" id="IPR003598">
    <property type="entry name" value="Ig_sub2"/>
</dbReference>
<dbReference type="OrthoDB" id="5969272at2759"/>
<organism evidence="13 14">
    <name type="scientific">Lepeophtheirus salmonis</name>
    <name type="common">Salmon louse</name>
    <name type="synonym">Caligus salmonis</name>
    <dbReference type="NCBI Taxonomy" id="72036"/>
    <lineage>
        <taxon>Eukaryota</taxon>
        <taxon>Metazoa</taxon>
        <taxon>Ecdysozoa</taxon>
        <taxon>Arthropoda</taxon>
        <taxon>Crustacea</taxon>
        <taxon>Multicrustacea</taxon>
        <taxon>Hexanauplia</taxon>
        <taxon>Copepoda</taxon>
        <taxon>Siphonostomatoida</taxon>
        <taxon>Caligidae</taxon>
        <taxon>Lepeophtheirus</taxon>
    </lineage>
</organism>
<dbReference type="GO" id="GO:0050839">
    <property type="term" value="F:cell adhesion molecule binding"/>
    <property type="evidence" value="ECO:0007669"/>
    <property type="project" value="TreeGrafter"/>
</dbReference>
<dbReference type="SUPFAM" id="SSF48726">
    <property type="entry name" value="Immunoglobulin"/>
    <property type="match status" value="5"/>
</dbReference>
<dbReference type="InterPro" id="IPR036179">
    <property type="entry name" value="Ig-like_dom_sf"/>
</dbReference>
<keyword evidence="9" id="KW-0325">Glycoprotein</keyword>
<dbReference type="FunFam" id="2.60.40.10:FF:000017">
    <property type="entry name" value="Down syndrome cell adhesion molecule b"/>
    <property type="match status" value="2"/>
</dbReference>
<evidence type="ECO:0000313" key="14">
    <source>
        <dbReference type="Proteomes" id="UP000675881"/>
    </source>
</evidence>
<dbReference type="GO" id="GO:0005911">
    <property type="term" value="C:cell-cell junction"/>
    <property type="evidence" value="ECO:0007669"/>
    <property type="project" value="TreeGrafter"/>
</dbReference>
<dbReference type="SMART" id="SM00409">
    <property type="entry name" value="IG"/>
    <property type="match status" value="4"/>
</dbReference>
<dbReference type="EMBL" id="HG994589">
    <property type="protein sequence ID" value="CAF2792484.1"/>
    <property type="molecule type" value="Genomic_DNA"/>
</dbReference>
<keyword evidence="7" id="KW-0472">Membrane</keyword>
<dbReference type="Proteomes" id="UP000675881">
    <property type="component" value="Chromosome 10"/>
</dbReference>
<dbReference type="InterPro" id="IPR013098">
    <property type="entry name" value="Ig_I-set"/>
</dbReference>
<evidence type="ECO:0000256" key="9">
    <source>
        <dbReference type="ARBA" id="ARBA00023180"/>
    </source>
</evidence>
<evidence type="ECO:0000256" key="6">
    <source>
        <dbReference type="ARBA" id="ARBA00022989"/>
    </source>
</evidence>
<evidence type="ECO:0000256" key="11">
    <source>
        <dbReference type="SAM" id="MobiDB-lite"/>
    </source>
</evidence>
<dbReference type="InterPro" id="IPR051275">
    <property type="entry name" value="Cell_adhesion_signaling"/>
</dbReference>
<evidence type="ECO:0000256" key="10">
    <source>
        <dbReference type="ARBA" id="ARBA00023319"/>
    </source>
</evidence>
<dbReference type="InterPro" id="IPR007110">
    <property type="entry name" value="Ig-like_dom"/>
</dbReference>
<evidence type="ECO:0000256" key="1">
    <source>
        <dbReference type="ARBA" id="ARBA00004479"/>
    </source>
</evidence>
<keyword evidence="2" id="KW-0812">Transmembrane</keyword>
<keyword evidence="4" id="KW-0677">Repeat</keyword>
<evidence type="ECO:0000259" key="12">
    <source>
        <dbReference type="PROSITE" id="PS50835"/>
    </source>
</evidence>
<feature type="compositionally biased region" description="Pro residues" evidence="11">
    <location>
        <begin position="766"/>
        <end position="777"/>
    </location>
</feature>
<dbReference type="GO" id="GO:0005886">
    <property type="term" value="C:plasma membrane"/>
    <property type="evidence" value="ECO:0007669"/>
    <property type="project" value="TreeGrafter"/>
</dbReference>
<dbReference type="Pfam" id="PF13927">
    <property type="entry name" value="Ig_3"/>
    <property type="match status" value="2"/>
</dbReference>
<dbReference type="AlphaFoldDB" id="A0A7R8CE44"/>
<dbReference type="SMART" id="SM00408">
    <property type="entry name" value="IGc2"/>
    <property type="match status" value="4"/>
</dbReference>
<evidence type="ECO:0000256" key="5">
    <source>
        <dbReference type="ARBA" id="ARBA00022889"/>
    </source>
</evidence>
<feature type="domain" description="Ig-like" evidence="12">
    <location>
        <begin position="297"/>
        <end position="394"/>
    </location>
</feature>
<feature type="domain" description="Ig-like" evidence="12">
    <location>
        <begin position="696"/>
        <end position="731"/>
    </location>
</feature>
<dbReference type="PANTHER" id="PTHR11640">
    <property type="entry name" value="NEPHRIN"/>
    <property type="match status" value="1"/>
</dbReference>
<reference evidence="13" key="1">
    <citation type="submission" date="2021-02" db="EMBL/GenBank/DDBJ databases">
        <authorList>
            <person name="Bekaert M."/>
        </authorList>
    </citation>
    <scope>NUCLEOTIDE SEQUENCE</scope>
    <source>
        <strain evidence="13">IoA-00</strain>
    </source>
</reference>
<name>A0A7R8CE44_LEPSM</name>
<evidence type="ECO:0000256" key="4">
    <source>
        <dbReference type="ARBA" id="ARBA00022737"/>
    </source>
</evidence>
<evidence type="ECO:0000256" key="7">
    <source>
        <dbReference type="ARBA" id="ARBA00023136"/>
    </source>
</evidence>
<feature type="domain" description="Ig-like" evidence="12">
    <location>
        <begin position="600"/>
        <end position="691"/>
    </location>
</feature>
<comment type="subcellular location">
    <subcellularLocation>
        <location evidence="1">Membrane</location>
        <topology evidence="1">Single-pass type I membrane protein</topology>
    </subcellularLocation>
</comment>
<dbReference type="FunFam" id="2.60.40.10:FF:000333">
    <property type="entry name" value="Down syndrome cell adhesion molecule"/>
    <property type="match status" value="2"/>
</dbReference>
<dbReference type="Pfam" id="PF07679">
    <property type="entry name" value="I-set"/>
    <property type="match status" value="2"/>
</dbReference>
<evidence type="ECO:0000313" key="13">
    <source>
        <dbReference type="EMBL" id="CAF2792484.1"/>
    </source>
</evidence>
<evidence type="ECO:0000256" key="2">
    <source>
        <dbReference type="ARBA" id="ARBA00022692"/>
    </source>
</evidence>
<dbReference type="PANTHER" id="PTHR11640:SF164">
    <property type="entry name" value="MAM DOMAIN-CONTAINING GLYCOSYLPHOSPHATIDYLINOSITOL ANCHOR PROTEIN 1"/>
    <property type="match status" value="1"/>
</dbReference>
<dbReference type="GO" id="GO:0098609">
    <property type="term" value="P:cell-cell adhesion"/>
    <property type="evidence" value="ECO:0007669"/>
    <property type="project" value="TreeGrafter"/>
</dbReference>
<dbReference type="InterPro" id="IPR013783">
    <property type="entry name" value="Ig-like_fold"/>
</dbReference>
<keyword evidence="3" id="KW-0732">Signal</keyword>
<dbReference type="Pfam" id="PF12355">
    <property type="entry name" value="Dscam_C"/>
    <property type="match status" value="1"/>
</dbReference>
<proteinExistence type="predicted"/>